<evidence type="ECO:0000313" key="1">
    <source>
        <dbReference type="EMBL" id="KAF9448544.1"/>
    </source>
</evidence>
<organism evidence="1 2">
    <name type="scientific">Macrolepiota fuliginosa MF-IS2</name>
    <dbReference type="NCBI Taxonomy" id="1400762"/>
    <lineage>
        <taxon>Eukaryota</taxon>
        <taxon>Fungi</taxon>
        <taxon>Dikarya</taxon>
        <taxon>Basidiomycota</taxon>
        <taxon>Agaricomycotina</taxon>
        <taxon>Agaricomycetes</taxon>
        <taxon>Agaricomycetidae</taxon>
        <taxon>Agaricales</taxon>
        <taxon>Agaricineae</taxon>
        <taxon>Agaricaceae</taxon>
        <taxon>Macrolepiota</taxon>
    </lineage>
</organism>
<dbReference type="OrthoDB" id="10545670at2759"/>
<gene>
    <name evidence="1" type="ORF">P691DRAFT_800558</name>
</gene>
<dbReference type="AlphaFoldDB" id="A0A9P5XDZ2"/>
<keyword evidence="2" id="KW-1185">Reference proteome</keyword>
<evidence type="ECO:0000313" key="2">
    <source>
        <dbReference type="Proteomes" id="UP000807342"/>
    </source>
</evidence>
<protein>
    <submittedName>
        <fullName evidence="1">Uncharacterized protein</fullName>
    </submittedName>
</protein>
<dbReference type="Proteomes" id="UP000807342">
    <property type="component" value="Unassembled WGS sequence"/>
</dbReference>
<proteinExistence type="predicted"/>
<accession>A0A9P5XDZ2</accession>
<comment type="caution">
    <text evidence="1">The sequence shown here is derived from an EMBL/GenBank/DDBJ whole genome shotgun (WGS) entry which is preliminary data.</text>
</comment>
<reference evidence="1" key="1">
    <citation type="submission" date="2020-11" db="EMBL/GenBank/DDBJ databases">
        <authorList>
            <consortium name="DOE Joint Genome Institute"/>
            <person name="Ahrendt S."/>
            <person name="Riley R."/>
            <person name="Andreopoulos W."/>
            <person name="Labutti K."/>
            <person name="Pangilinan J."/>
            <person name="Ruiz-Duenas F.J."/>
            <person name="Barrasa J.M."/>
            <person name="Sanchez-Garcia M."/>
            <person name="Camarero S."/>
            <person name="Miyauchi S."/>
            <person name="Serrano A."/>
            <person name="Linde D."/>
            <person name="Babiker R."/>
            <person name="Drula E."/>
            <person name="Ayuso-Fernandez I."/>
            <person name="Pacheco R."/>
            <person name="Padilla G."/>
            <person name="Ferreira P."/>
            <person name="Barriuso J."/>
            <person name="Kellner H."/>
            <person name="Castanera R."/>
            <person name="Alfaro M."/>
            <person name="Ramirez L."/>
            <person name="Pisabarro A.G."/>
            <person name="Kuo A."/>
            <person name="Tritt A."/>
            <person name="Lipzen A."/>
            <person name="He G."/>
            <person name="Yan M."/>
            <person name="Ng V."/>
            <person name="Cullen D."/>
            <person name="Martin F."/>
            <person name="Rosso M.-N."/>
            <person name="Henrissat B."/>
            <person name="Hibbett D."/>
            <person name="Martinez A.T."/>
            <person name="Grigoriev I.V."/>
        </authorList>
    </citation>
    <scope>NUCLEOTIDE SEQUENCE</scope>
    <source>
        <strain evidence="1">MF-IS2</strain>
    </source>
</reference>
<dbReference type="EMBL" id="MU151157">
    <property type="protein sequence ID" value="KAF9448544.1"/>
    <property type="molecule type" value="Genomic_DNA"/>
</dbReference>
<name>A0A9P5XDZ2_9AGAR</name>
<sequence>MSSSPKPLGISPSWATNGLCISGFPLSGSTPAHSLMNNVLAPVDQFDPFPPWSSQADFAAHSPLLFLDPPDRISDDEGLPEDFVGVLNVGYPLRPSEGRYGLVGLGFPSGMETQDRRERQEVGLLSPEFMEDSDCPSLSSPSMDHNSTLDFDASVVTPRELFVIAEADDEDWVSSELPAGSPMLVDEPSPVLSAADESPAAGRLVDDTFECLPHSQLHPLLSPYSPYSPASPLSELESTNNTVHSVVEAIPPSSLASITVYSPESVVVHDDVPHDLGFIERLRYRKRGPADDLFQAMF</sequence>